<gene>
    <name evidence="1" type="ORF">B4U37_12390</name>
</gene>
<keyword evidence="2" id="KW-1185">Reference proteome</keyword>
<protein>
    <submittedName>
        <fullName evidence="1">Zinc-finger domain-containing protein</fullName>
    </submittedName>
</protein>
<evidence type="ECO:0000313" key="1">
    <source>
        <dbReference type="EMBL" id="ART76791.1"/>
    </source>
</evidence>
<dbReference type="GO" id="GO:0008270">
    <property type="term" value="F:zinc ion binding"/>
    <property type="evidence" value="ECO:0007669"/>
    <property type="project" value="UniProtKB-KW"/>
</dbReference>
<dbReference type="Pfam" id="PF10782">
    <property type="entry name" value="zf-C2HCIx2C"/>
    <property type="match status" value="1"/>
</dbReference>
<reference evidence="1 2" key="1">
    <citation type="submission" date="2017-04" db="EMBL/GenBank/DDBJ databases">
        <title>Complete Genome Sequence of the Bacillus horikoshii 20a strain from Cuatro Cienegas, Coahuila, Mexico.</title>
        <authorList>
            <person name="Zarza E."/>
            <person name="Alcaraz L.D."/>
            <person name="Aguilar-Salinas B."/>
            <person name="Islas A."/>
            <person name="Olmedo-Alvarez G."/>
        </authorList>
    </citation>
    <scope>NUCLEOTIDE SEQUENCE [LARGE SCALE GENOMIC DNA]</scope>
    <source>
        <strain evidence="1 2">20a</strain>
    </source>
</reference>
<proteinExistence type="predicted"/>
<sequence>MINRKKILLEVGEILDTYCTECLVKQTLRKDYGKTHAQSFCISECTVGAEIKKLGDQLVERK</sequence>
<dbReference type="EMBL" id="CP020880">
    <property type="protein sequence ID" value="ART76791.1"/>
    <property type="molecule type" value="Genomic_DNA"/>
</dbReference>
<dbReference type="RefSeq" id="WP_010193776.1">
    <property type="nucleotide sequence ID" value="NZ_CP020880.1"/>
</dbReference>
<dbReference type="InterPro" id="IPR019718">
    <property type="entry name" value="DUF2602"/>
</dbReference>
<keyword evidence="1" id="KW-0479">Metal-binding</keyword>
<name>A0ABM6KK66_9BACI</name>
<dbReference type="Proteomes" id="UP000195573">
    <property type="component" value="Chromosome"/>
</dbReference>
<evidence type="ECO:0000313" key="2">
    <source>
        <dbReference type="Proteomes" id="UP000195573"/>
    </source>
</evidence>
<keyword evidence="1" id="KW-0862">Zinc</keyword>
<accession>A0ABM6KK66</accession>
<keyword evidence="1" id="KW-0863">Zinc-finger</keyword>
<organism evidence="1 2">
    <name type="scientific">Sutcliffiella horikoshii</name>
    <dbReference type="NCBI Taxonomy" id="79883"/>
    <lineage>
        <taxon>Bacteria</taxon>
        <taxon>Bacillati</taxon>
        <taxon>Bacillota</taxon>
        <taxon>Bacilli</taxon>
        <taxon>Bacillales</taxon>
        <taxon>Bacillaceae</taxon>
        <taxon>Sutcliffiella</taxon>
    </lineage>
</organism>
<dbReference type="GeneID" id="96739219"/>